<dbReference type="InterPro" id="IPR027872">
    <property type="entry name" value="DUF4428"/>
</dbReference>
<accession>A0A926F598</accession>
<evidence type="ECO:0000259" key="1">
    <source>
        <dbReference type="Pfam" id="PF14471"/>
    </source>
</evidence>
<evidence type="ECO:0000313" key="2">
    <source>
        <dbReference type="EMBL" id="MBC8595998.1"/>
    </source>
</evidence>
<evidence type="ECO:0000313" key="3">
    <source>
        <dbReference type="Proteomes" id="UP000647416"/>
    </source>
</evidence>
<keyword evidence="3" id="KW-1185">Reference proteome</keyword>
<dbReference type="AlphaFoldDB" id="A0A926F598"/>
<feature type="domain" description="DUF4428" evidence="1">
    <location>
        <begin position="16"/>
        <end position="62"/>
    </location>
</feature>
<gene>
    <name evidence="2" type="ORF">H8706_03830</name>
</gene>
<reference evidence="2" key="1">
    <citation type="submission" date="2020-08" db="EMBL/GenBank/DDBJ databases">
        <title>Genome public.</title>
        <authorList>
            <person name="Liu C."/>
            <person name="Sun Q."/>
        </authorList>
    </citation>
    <scope>NUCLEOTIDE SEQUENCE</scope>
    <source>
        <strain evidence="2">NSJ-50</strain>
    </source>
</reference>
<proteinExistence type="predicted"/>
<organism evidence="2 3">
    <name type="scientific">Qingrenia yutianensis</name>
    <dbReference type="NCBI Taxonomy" id="2763676"/>
    <lineage>
        <taxon>Bacteria</taxon>
        <taxon>Bacillati</taxon>
        <taxon>Bacillota</taxon>
        <taxon>Clostridia</taxon>
        <taxon>Eubacteriales</taxon>
        <taxon>Oscillospiraceae</taxon>
        <taxon>Qingrenia</taxon>
    </lineage>
</organism>
<dbReference type="EMBL" id="JACRTE010000003">
    <property type="protein sequence ID" value="MBC8595998.1"/>
    <property type="molecule type" value="Genomic_DNA"/>
</dbReference>
<dbReference type="Pfam" id="PF14471">
    <property type="entry name" value="DUF4428"/>
    <property type="match status" value="1"/>
</dbReference>
<dbReference type="Proteomes" id="UP000647416">
    <property type="component" value="Unassembled WGS sequence"/>
</dbReference>
<comment type="caution">
    <text evidence="2">The sequence shown here is derived from an EMBL/GenBank/DDBJ whole genome shotgun (WGS) entry which is preliminary data.</text>
</comment>
<name>A0A926F598_9FIRM</name>
<protein>
    <submittedName>
        <fullName evidence="2">DUF4428 domain-containing protein</fullName>
    </submittedName>
</protein>
<sequence length="293" mass="33143">MMGIGDFFKNIFGKKICALCGKECGMMHRTKIRNKEFLCDDCGNLCSKYIRLSELTLDEVKGHIEYMKRQNRLFEEVYSKEGKKDTYPSSLKEMGIEFCDDLGMFRILHRSNTGRGKMNELFRYDQVASYEEYIDETPATEPGKNPEFKECGLKIKLLGGNMSKVNTDNKKGLRPHPYIKHEIKVCFSKKDRSDLQYAHNAKCKFDYIFGVHDDERGLFGFGRSKAEKREDAAAIGMAAAFGTAFKAATKGEEAVTEADKEKLKEGINAMNDAATGGMAVYTRRADDAEAKIK</sequence>